<dbReference type="PROSITE" id="PS51257">
    <property type="entry name" value="PROKAR_LIPOPROTEIN"/>
    <property type="match status" value="1"/>
</dbReference>
<keyword evidence="1" id="KW-0732">Signal</keyword>
<dbReference type="Proteomes" id="UP000280008">
    <property type="component" value="Unassembled WGS sequence"/>
</dbReference>
<evidence type="ECO:0000313" key="4">
    <source>
        <dbReference type="Proteomes" id="UP000280008"/>
    </source>
</evidence>
<dbReference type="AlphaFoldDB" id="A0A495IGR7"/>
<accession>A0A495IGR7</accession>
<feature type="domain" description="DUF4232" evidence="2">
    <location>
        <begin position="68"/>
        <end position="192"/>
    </location>
</feature>
<dbReference type="Pfam" id="PF14016">
    <property type="entry name" value="DUF4232"/>
    <property type="match status" value="1"/>
</dbReference>
<keyword evidence="4" id="KW-1185">Reference proteome</keyword>
<evidence type="ECO:0000256" key="1">
    <source>
        <dbReference type="SAM" id="SignalP"/>
    </source>
</evidence>
<name>A0A495IGR7_9MICO</name>
<proteinExistence type="predicted"/>
<dbReference type="OrthoDB" id="3268346at2"/>
<dbReference type="EMBL" id="RBKS01000001">
    <property type="protein sequence ID" value="RKR74959.1"/>
    <property type="molecule type" value="Genomic_DNA"/>
</dbReference>
<evidence type="ECO:0000259" key="2">
    <source>
        <dbReference type="Pfam" id="PF14016"/>
    </source>
</evidence>
<protein>
    <submittedName>
        <fullName evidence="3">Uncharacterized protein DUF4232</fullName>
    </submittedName>
</protein>
<gene>
    <name evidence="3" type="ORF">C8E83_2093</name>
</gene>
<sequence>MNKKTWAAAIAVPLLAVATLAGCTGSPAPEPTATKTVIATAPANTTPATTGPTATSTPSPGATAVGMCTTAHLKGTVTVAADQAGVGADSKELDVNLTNIGPGTCTLQGFPGVSFVGGGDGKQIGAAAIFNQDPVGPTVTLAVGQTAFAPMSYFSAADLPQCQAVAADGFRIYPPGQKASLFAAYSGLDGCSNTSNKLLQLDPLRKA</sequence>
<evidence type="ECO:0000313" key="3">
    <source>
        <dbReference type="EMBL" id="RKR74959.1"/>
    </source>
</evidence>
<dbReference type="RefSeq" id="WP_121369812.1">
    <property type="nucleotide sequence ID" value="NZ_RBKS01000001.1"/>
</dbReference>
<feature type="signal peptide" evidence="1">
    <location>
        <begin position="1"/>
        <end position="21"/>
    </location>
</feature>
<feature type="chain" id="PRO_5039201006" evidence="1">
    <location>
        <begin position="22"/>
        <end position="207"/>
    </location>
</feature>
<comment type="caution">
    <text evidence="3">The sequence shown here is derived from an EMBL/GenBank/DDBJ whole genome shotgun (WGS) entry which is preliminary data.</text>
</comment>
<organism evidence="3 4">
    <name type="scientific">Frondihabitans australicus</name>
    <dbReference type="NCBI Taxonomy" id="386892"/>
    <lineage>
        <taxon>Bacteria</taxon>
        <taxon>Bacillati</taxon>
        <taxon>Actinomycetota</taxon>
        <taxon>Actinomycetes</taxon>
        <taxon>Micrococcales</taxon>
        <taxon>Microbacteriaceae</taxon>
        <taxon>Frondihabitans</taxon>
    </lineage>
</organism>
<reference evidence="3 4" key="1">
    <citation type="submission" date="2018-10" db="EMBL/GenBank/DDBJ databases">
        <title>Sequencing the genomes of 1000 actinobacteria strains.</title>
        <authorList>
            <person name="Klenk H.-P."/>
        </authorList>
    </citation>
    <scope>NUCLEOTIDE SEQUENCE [LARGE SCALE GENOMIC DNA]</scope>
    <source>
        <strain evidence="3 4">DSM 17894</strain>
    </source>
</reference>
<dbReference type="InterPro" id="IPR025326">
    <property type="entry name" value="DUF4232"/>
</dbReference>